<dbReference type="InterPro" id="IPR036397">
    <property type="entry name" value="RNaseH_sf"/>
</dbReference>
<reference evidence="1 2" key="1">
    <citation type="journal article" date="2015" name="Genome Biol. Evol.">
        <title>Phylogenomic analyses indicate that early fungi evolved digesting cell walls of algal ancestors of land plants.</title>
        <authorList>
            <person name="Chang Y."/>
            <person name="Wang S."/>
            <person name="Sekimoto S."/>
            <person name="Aerts A.L."/>
            <person name="Choi C."/>
            <person name="Clum A."/>
            <person name="LaButti K.M."/>
            <person name="Lindquist E.A."/>
            <person name="Yee Ngan C."/>
            <person name="Ohm R.A."/>
            <person name="Salamov A.A."/>
            <person name="Grigoriev I.V."/>
            <person name="Spatafora J.W."/>
            <person name="Berbee M.L."/>
        </authorList>
    </citation>
    <scope>NUCLEOTIDE SEQUENCE [LARGE SCALE GENOMIC DNA]</scope>
    <source>
        <strain evidence="1 2">JEL478</strain>
    </source>
</reference>
<dbReference type="AlphaFoldDB" id="A0A138ZYM6"/>
<protein>
    <recommendedName>
        <fullName evidence="3">Tc1-like transposase DDE domain-containing protein</fullName>
    </recommendedName>
</protein>
<dbReference type="EMBL" id="KQ965857">
    <property type="protein sequence ID" value="KXS09604.1"/>
    <property type="molecule type" value="Genomic_DNA"/>
</dbReference>
<name>A0A138ZYM6_GONPJ</name>
<dbReference type="OrthoDB" id="2153736at2759"/>
<proteinExistence type="predicted"/>
<evidence type="ECO:0000313" key="1">
    <source>
        <dbReference type="EMBL" id="KXS09604.1"/>
    </source>
</evidence>
<evidence type="ECO:0008006" key="3">
    <source>
        <dbReference type="Google" id="ProtNLM"/>
    </source>
</evidence>
<dbReference type="Proteomes" id="UP000070544">
    <property type="component" value="Unassembled WGS sequence"/>
</dbReference>
<keyword evidence="2" id="KW-1185">Reference proteome</keyword>
<dbReference type="Gene3D" id="3.30.420.10">
    <property type="entry name" value="Ribonuclease H-like superfamily/Ribonuclease H"/>
    <property type="match status" value="1"/>
</dbReference>
<organism evidence="1 2">
    <name type="scientific">Gonapodya prolifera (strain JEL478)</name>
    <name type="common">Monoblepharis prolifera</name>
    <dbReference type="NCBI Taxonomy" id="1344416"/>
    <lineage>
        <taxon>Eukaryota</taxon>
        <taxon>Fungi</taxon>
        <taxon>Fungi incertae sedis</taxon>
        <taxon>Chytridiomycota</taxon>
        <taxon>Chytridiomycota incertae sedis</taxon>
        <taxon>Monoblepharidomycetes</taxon>
        <taxon>Monoblepharidales</taxon>
        <taxon>Gonapodyaceae</taxon>
        <taxon>Gonapodya</taxon>
    </lineage>
</organism>
<sequence length="300" mass="34199">MWNLTRDTWIAMDESGFKLDEAPQYGYSKNGQPARFEKPKSKGKAHYSLSLCLRFTPDGLTRLTHYPLDKWTPALWDRSLRLELLWMKRGRRERSLQKTNPPIPRLFRLFHPNLLSLRALKQSTSVDGRFDLALDNARFHKATNACVENGVPTIAETAESIGVNLCYTSPYCPVLNPVEHAFSVIKQSYVRRACPRTEGELVKAVKTGLQALTPVILVVGTEKLNPSRYASHRPYSGLFTIRGRSHTSGFPMENLAHWRGKHSENIEKRFHRLRNAQTATTGRLLITVQFASGRLGERTR</sequence>
<dbReference type="STRING" id="1344416.A0A138ZYM6"/>
<accession>A0A138ZYM6</accession>
<evidence type="ECO:0000313" key="2">
    <source>
        <dbReference type="Proteomes" id="UP000070544"/>
    </source>
</evidence>
<dbReference type="GO" id="GO:0003676">
    <property type="term" value="F:nucleic acid binding"/>
    <property type="evidence" value="ECO:0007669"/>
    <property type="project" value="InterPro"/>
</dbReference>
<gene>
    <name evidence="1" type="ORF">M427DRAFT_149653</name>
</gene>